<dbReference type="PATRIC" id="fig|1429043.3.peg.2896"/>
<keyword evidence="1" id="KW-0547">Nucleotide-binding</keyword>
<keyword evidence="3" id="KW-0282">Flagellum</keyword>
<accession>A0A0D2HSP1</accession>
<dbReference type="InterPro" id="IPR033756">
    <property type="entry name" value="YlxH/NBP35"/>
</dbReference>
<dbReference type="GO" id="GO:0005829">
    <property type="term" value="C:cytosol"/>
    <property type="evidence" value="ECO:0007669"/>
    <property type="project" value="TreeGrafter"/>
</dbReference>
<proteinExistence type="predicted"/>
<dbReference type="FunCoup" id="A0A0D2HSP1">
    <property type="interactions" value="533"/>
</dbReference>
<dbReference type="CDD" id="cd02038">
    <property type="entry name" value="FlhG-like"/>
    <property type="match status" value="1"/>
</dbReference>
<dbReference type="GO" id="GO:0005524">
    <property type="term" value="F:ATP binding"/>
    <property type="evidence" value="ECO:0007669"/>
    <property type="project" value="UniProtKB-KW"/>
</dbReference>
<dbReference type="GO" id="GO:0016887">
    <property type="term" value="F:ATP hydrolysis activity"/>
    <property type="evidence" value="ECO:0007669"/>
    <property type="project" value="TreeGrafter"/>
</dbReference>
<evidence type="ECO:0000313" key="3">
    <source>
        <dbReference type="EMBL" id="KIX13523.1"/>
    </source>
</evidence>
<dbReference type="InterPro" id="IPR027417">
    <property type="entry name" value="P-loop_NTPase"/>
</dbReference>
<comment type="caution">
    <text evidence="3">The sequence shown here is derived from an EMBL/GenBank/DDBJ whole genome shotgun (WGS) entry which is preliminary data.</text>
</comment>
<evidence type="ECO:0000256" key="1">
    <source>
        <dbReference type="ARBA" id="ARBA00022741"/>
    </source>
</evidence>
<dbReference type="EMBL" id="AZAC01000015">
    <property type="protein sequence ID" value="KIX13523.1"/>
    <property type="molecule type" value="Genomic_DNA"/>
</dbReference>
<dbReference type="InterPro" id="IPR025501">
    <property type="entry name" value="MinD_FleN"/>
</dbReference>
<evidence type="ECO:0000256" key="2">
    <source>
        <dbReference type="ARBA" id="ARBA00022840"/>
    </source>
</evidence>
<dbReference type="GO" id="GO:0009898">
    <property type="term" value="C:cytoplasmic side of plasma membrane"/>
    <property type="evidence" value="ECO:0007669"/>
    <property type="project" value="TreeGrafter"/>
</dbReference>
<dbReference type="AlphaFoldDB" id="A0A0D2HSP1"/>
<dbReference type="OrthoDB" id="9773088at2"/>
<keyword evidence="2" id="KW-0067">ATP-binding</keyword>
<dbReference type="RefSeq" id="WP_044349227.1">
    <property type="nucleotide sequence ID" value="NZ_AZAC01000015.1"/>
</dbReference>
<keyword evidence="4" id="KW-1185">Reference proteome</keyword>
<evidence type="ECO:0000313" key="4">
    <source>
        <dbReference type="Proteomes" id="UP000032233"/>
    </source>
</evidence>
<name>A0A0D2HSP1_9BACT</name>
<dbReference type="InterPro" id="IPR033875">
    <property type="entry name" value="FlhG"/>
</dbReference>
<dbReference type="SUPFAM" id="SSF52540">
    <property type="entry name" value="P-loop containing nucleoside triphosphate hydrolases"/>
    <property type="match status" value="1"/>
</dbReference>
<protein>
    <submittedName>
        <fullName evidence="3">Flagellar synthesis regulator FleN</fullName>
    </submittedName>
</protein>
<dbReference type="PIRSF" id="PIRSF003092">
    <property type="entry name" value="MinD"/>
    <property type="match status" value="1"/>
</dbReference>
<sequence length="288" mass="31288">MDQAQTLRRMAARKRPVTKSVAKVRTLAVTSGKGGVGKTNLVVNLALEMARLKKKILIIDADLGLANVDVVLGLNPQYTMQDVIAGTKSVAEVVLKGPGGIKILPASSGVSELSNLTKDEKLMILQELDSYEMDAELVLVDTAAGISDMVLYFNMAVQDRLVVATGEPTSLTDAYALIKVLVTRHQEQSFKLVVNNVRDEKEAKLVYRKLSMAVDHFLGSVSLDYLGFIPSDPSVTKAVMQQKPLVLSYPHSPAAKAIRELALHLLTAPTGDSGGNIKFFWRRLVDMA</sequence>
<dbReference type="GO" id="GO:0051782">
    <property type="term" value="P:negative regulation of cell division"/>
    <property type="evidence" value="ECO:0007669"/>
    <property type="project" value="TreeGrafter"/>
</dbReference>
<dbReference type="PANTHER" id="PTHR43384:SF4">
    <property type="entry name" value="CELLULOSE BIOSYNTHESIS PROTEIN BCSQ-RELATED"/>
    <property type="match status" value="1"/>
</dbReference>
<dbReference type="InParanoid" id="A0A0D2HSP1"/>
<dbReference type="Gene3D" id="3.40.50.300">
    <property type="entry name" value="P-loop containing nucleotide triphosphate hydrolases"/>
    <property type="match status" value="1"/>
</dbReference>
<dbReference type="Proteomes" id="UP000032233">
    <property type="component" value="Unassembled WGS sequence"/>
</dbReference>
<keyword evidence="3" id="KW-0969">Cilium</keyword>
<dbReference type="STRING" id="1429043.X474_13640"/>
<gene>
    <name evidence="3" type="ORF">X474_13640</name>
</gene>
<dbReference type="InterPro" id="IPR050625">
    <property type="entry name" value="ParA/MinD_ATPase"/>
</dbReference>
<keyword evidence="3" id="KW-0966">Cell projection</keyword>
<organism evidence="3 4">
    <name type="scientific">Dethiosulfatarculus sandiegensis</name>
    <dbReference type="NCBI Taxonomy" id="1429043"/>
    <lineage>
        <taxon>Bacteria</taxon>
        <taxon>Pseudomonadati</taxon>
        <taxon>Thermodesulfobacteriota</taxon>
        <taxon>Desulfarculia</taxon>
        <taxon>Desulfarculales</taxon>
        <taxon>Desulfarculaceae</taxon>
        <taxon>Dethiosulfatarculus</taxon>
    </lineage>
</organism>
<dbReference type="Pfam" id="PF10609">
    <property type="entry name" value="ParA"/>
    <property type="match status" value="1"/>
</dbReference>
<dbReference type="PANTHER" id="PTHR43384">
    <property type="entry name" value="SEPTUM SITE-DETERMINING PROTEIN MIND HOMOLOG, CHLOROPLASTIC-RELATED"/>
    <property type="match status" value="1"/>
</dbReference>
<reference evidence="3 4" key="1">
    <citation type="submission" date="2013-11" db="EMBL/GenBank/DDBJ databases">
        <title>Metagenomic analysis of a methanogenic consortium involved in long chain n-alkane degradation.</title>
        <authorList>
            <person name="Davidova I.A."/>
            <person name="Callaghan A.V."/>
            <person name="Wawrik B."/>
            <person name="Pruitt S."/>
            <person name="Marks C."/>
            <person name="Duncan K.E."/>
            <person name="Suflita J.M."/>
        </authorList>
    </citation>
    <scope>NUCLEOTIDE SEQUENCE [LARGE SCALE GENOMIC DNA]</scope>
    <source>
        <strain evidence="3 4">SPR</strain>
    </source>
</reference>